<dbReference type="CDD" id="cd02440">
    <property type="entry name" value="AdoMet_MTases"/>
    <property type="match status" value="1"/>
</dbReference>
<name>A0ABT0IP85_9HYPH</name>
<dbReference type="Gene3D" id="3.40.50.150">
    <property type="entry name" value="Vaccinia Virus protein VP39"/>
    <property type="match status" value="1"/>
</dbReference>
<evidence type="ECO:0000313" key="2">
    <source>
        <dbReference type="Proteomes" id="UP001202827"/>
    </source>
</evidence>
<dbReference type="Proteomes" id="UP001202827">
    <property type="component" value="Unassembled WGS sequence"/>
</dbReference>
<proteinExistence type="predicted"/>
<organism evidence="1 2">
    <name type="scientific">Neorhizobium turbinariae</name>
    <dbReference type="NCBI Taxonomy" id="2937795"/>
    <lineage>
        <taxon>Bacteria</taxon>
        <taxon>Pseudomonadati</taxon>
        <taxon>Pseudomonadota</taxon>
        <taxon>Alphaproteobacteria</taxon>
        <taxon>Hyphomicrobiales</taxon>
        <taxon>Rhizobiaceae</taxon>
        <taxon>Rhizobium/Agrobacterium group</taxon>
        <taxon>Neorhizobium</taxon>
    </lineage>
</organism>
<dbReference type="EMBL" id="JALPRY010000007">
    <property type="protein sequence ID" value="MCK8779634.1"/>
    <property type="molecule type" value="Genomic_DNA"/>
</dbReference>
<keyword evidence="2" id="KW-1185">Reference proteome</keyword>
<protein>
    <submittedName>
        <fullName evidence="1">Class I SAM-dependent methyltransferase</fullName>
    </submittedName>
</protein>
<reference evidence="1 2" key="1">
    <citation type="submission" date="2022-04" db="EMBL/GenBank/DDBJ databases">
        <title>Rhizobium coralii sp. nov., isolated from coral Turbinaria peltata.</title>
        <authorList>
            <person name="Sun H."/>
        </authorList>
    </citation>
    <scope>NUCLEOTIDE SEQUENCE [LARGE SCALE GENOMIC DNA]</scope>
    <source>
        <strain evidence="1 2">NTR19</strain>
    </source>
</reference>
<accession>A0ABT0IP85</accession>
<dbReference type="SUPFAM" id="SSF53335">
    <property type="entry name" value="S-adenosyl-L-methionine-dependent methyltransferases"/>
    <property type="match status" value="1"/>
</dbReference>
<keyword evidence="1" id="KW-0489">Methyltransferase</keyword>
<gene>
    <name evidence="1" type="ORF">M0654_06500</name>
</gene>
<comment type="caution">
    <text evidence="1">The sequence shown here is derived from an EMBL/GenBank/DDBJ whole genome shotgun (WGS) entry which is preliminary data.</text>
</comment>
<evidence type="ECO:0000313" key="1">
    <source>
        <dbReference type="EMBL" id="MCK8779634.1"/>
    </source>
</evidence>
<keyword evidence="1" id="KW-0808">Transferase</keyword>
<sequence>MHLSEINYEVSVAQPLFSLDGASLITPQSVSNTTAAQPTNDINDLLLTAEAEFALIANIAAQRFEAGKNLPEAVKWLITQMHELRAKAGPAVWQKLIPLIQAHPSAEIMQQCPFTRWSFDKPRGYSGDASLIDFIYGHEDVAIEVARSTPQGLEIFEYTINAPGPVAVRERRDILTQYVDRVAAEKGPDTEILTVAAGHLREAEASEALKNDGIKRWVALDQDPLSIATIARQFQNTCIEPTEGSVRGLLANKYQLGTFDLIYAAGLYDYLADRVAIRLTEVCLDMLKPGGVFLFANFSNEMADDGYMESYMNWELLQRSEEEMWKIAKLSSDQSKVEVDVWWGSNRNIIYSTIHKKA</sequence>
<dbReference type="GO" id="GO:0032259">
    <property type="term" value="P:methylation"/>
    <property type="evidence" value="ECO:0007669"/>
    <property type="project" value="UniProtKB-KW"/>
</dbReference>
<dbReference type="InterPro" id="IPR029063">
    <property type="entry name" value="SAM-dependent_MTases_sf"/>
</dbReference>
<dbReference type="GO" id="GO:0008168">
    <property type="term" value="F:methyltransferase activity"/>
    <property type="evidence" value="ECO:0007669"/>
    <property type="project" value="UniProtKB-KW"/>
</dbReference>